<evidence type="ECO:0000259" key="5">
    <source>
        <dbReference type="PROSITE" id="PS51071"/>
    </source>
</evidence>
<dbReference type="Pfam" id="PF01380">
    <property type="entry name" value="SIS"/>
    <property type="match status" value="1"/>
</dbReference>
<dbReference type="InterPro" id="IPR047640">
    <property type="entry name" value="RpiR-like"/>
</dbReference>
<dbReference type="GO" id="GO:0003677">
    <property type="term" value="F:DNA binding"/>
    <property type="evidence" value="ECO:0007669"/>
    <property type="project" value="UniProtKB-KW"/>
</dbReference>
<sequence>MTGDDGRTGRGGVPASGEVAERAGASASGKVSAGSAAGKAGAGSAAGEGAEVFVSVAERVRRSLDGSSPGERLVARTLLASYPTAGLETAARLAERAGVSAPTVVRFVARLGFAGYRAFQQALRDEIEARRASPLTLAQQLGDGVTPDSLRVSAGAIFRQRLDESFAALSDPELEAVLDLLADPARRIAMIGGRFSHILAEYLDLHLRLLRPGTRVLDPRPESLAAFSVDVGRRDVIVVFDYRRYQRDVVEFARRVHERGAKVVLFTDPWLSPASEAADLVIPVRVEAPSPFDSLVPALALVETVVAGVMARLGKEGEERLRQCEEIVGDVTVD</sequence>
<keyword evidence="8" id="KW-1185">Reference proteome</keyword>
<dbReference type="Gene3D" id="3.40.50.10490">
    <property type="entry name" value="Glucose-6-phosphate isomerase like protein, domain 1"/>
    <property type="match status" value="1"/>
</dbReference>
<dbReference type="CDD" id="cd05013">
    <property type="entry name" value="SIS_RpiR"/>
    <property type="match status" value="1"/>
</dbReference>
<dbReference type="Proteomes" id="UP000002029">
    <property type="component" value="Chromosome"/>
</dbReference>
<dbReference type="SUPFAM" id="SSF53697">
    <property type="entry name" value="SIS domain"/>
    <property type="match status" value="1"/>
</dbReference>
<gene>
    <name evidence="7" type="ordered locus">Sros_7853</name>
</gene>
<dbReference type="RefSeq" id="WP_012894246.1">
    <property type="nucleotide sequence ID" value="NC_013595.1"/>
</dbReference>
<feature type="compositionally biased region" description="Low complexity" evidence="4">
    <location>
        <begin position="23"/>
        <end position="39"/>
    </location>
</feature>
<dbReference type="HOGENOM" id="CLU_055769_1_2_11"/>
<accession>D2AU61</accession>
<dbReference type="PANTHER" id="PTHR30514:SF18">
    <property type="entry name" value="RPIR-FAMILY TRANSCRIPTIONAL REGULATOR"/>
    <property type="match status" value="1"/>
</dbReference>
<dbReference type="Gene3D" id="1.10.10.10">
    <property type="entry name" value="Winged helix-like DNA-binding domain superfamily/Winged helix DNA-binding domain"/>
    <property type="match status" value="1"/>
</dbReference>
<dbReference type="KEGG" id="sro:Sros_7853"/>
<dbReference type="InterPro" id="IPR000281">
    <property type="entry name" value="HTH_RpiR"/>
</dbReference>
<reference evidence="7 8" key="1">
    <citation type="journal article" date="2010" name="Stand. Genomic Sci.">
        <title>Complete genome sequence of Streptosporangium roseum type strain (NI 9100).</title>
        <authorList>
            <person name="Nolan M."/>
            <person name="Sikorski J."/>
            <person name="Jando M."/>
            <person name="Lucas S."/>
            <person name="Lapidus A."/>
            <person name="Glavina Del Rio T."/>
            <person name="Chen F."/>
            <person name="Tice H."/>
            <person name="Pitluck S."/>
            <person name="Cheng J.F."/>
            <person name="Chertkov O."/>
            <person name="Sims D."/>
            <person name="Meincke L."/>
            <person name="Brettin T."/>
            <person name="Han C."/>
            <person name="Detter J.C."/>
            <person name="Bruce D."/>
            <person name="Goodwin L."/>
            <person name="Land M."/>
            <person name="Hauser L."/>
            <person name="Chang Y.J."/>
            <person name="Jeffries C.D."/>
            <person name="Ivanova N."/>
            <person name="Mavromatis K."/>
            <person name="Mikhailova N."/>
            <person name="Chen A."/>
            <person name="Palaniappan K."/>
            <person name="Chain P."/>
            <person name="Rohde M."/>
            <person name="Goker M."/>
            <person name="Bristow J."/>
            <person name="Eisen J.A."/>
            <person name="Markowitz V."/>
            <person name="Hugenholtz P."/>
            <person name="Kyrpides N.C."/>
            <person name="Klenk H.P."/>
        </authorList>
    </citation>
    <scope>NUCLEOTIDE SEQUENCE [LARGE SCALE GENOMIC DNA]</scope>
    <source>
        <strain evidence="8">ATCC 12428 / DSM 43021 / JCM 3005 / NI 9100</strain>
    </source>
</reference>
<dbReference type="AlphaFoldDB" id="D2AU61"/>
<dbReference type="SUPFAM" id="SSF46689">
    <property type="entry name" value="Homeodomain-like"/>
    <property type="match status" value="1"/>
</dbReference>
<feature type="domain" description="SIS" evidence="6">
    <location>
        <begin position="177"/>
        <end position="315"/>
    </location>
</feature>
<organism evidence="7 8">
    <name type="scientific">Streptosporangium roseum (strain ATCC 12428 / DSM 43021 / JCM 3005 / KCTC 9067 / NCIMB 10171 / NRRL 2505 / NI 9100)</name>
    <dbReference type="NCBI Taxonomy" id="479432"/>
    <lineage>
        <taxon>Bacteria</taxon>
        <taxon>Bacillati</taxon>
        <taxon>Actinomycetota</taxon>
        <taxon>Actinomycetes</taxon>
        <taxon>Streptosporangiales</taxon>
        <taxon>Streptosporangiaceae</taxon>
        <taxon>Streptosporangium</taxon>
    </lineage>
</organism>
<feature type="region of interest" description="Disordered" evidence="4">
    <location>
        <begin position="1"/>
        <end position="43"/>
    </location>
</feature>
<dbReference type="InterPro" id="IPR001347">
    <property type="entry name" value="SIS_dom"/>
</dbReference>
<dbReference type="GO" id="GO:0003700">
    <property type="term" value="F:DNA-binding transcription factor activity"/>
    <property type="evidence" value="ECO:0007669"/>
    <property type="project" value="InterPro"/>
</dbReference>
<dbReference type="GO" id="GO:0097367">
    <property type="term" value="F:carbohydrate derivative binding"/>
    <property type="evidence" value="ECO:0007669"/>
    <property type="project" value="InterPro"/>
</dbReference>
<evidence type="ECO:0000313" key="8">
    <source>
        <dbReference type="Proteomes" id="UP000002029"/>
    </source>
</evidence>
<evidence type="ECO:0000259" key="6">
    <source>
        <dbReference type="PROSITE" id="PS51464"/>
    </source>
</evidence>
<proteinExistence type="predicted"/>
<dbReference type="PANTHER" id="PTHR30514">
    <property type="entry name" value="GLUCOKINASE"/>
    <property type="match status" value="1"/>
</dbReference>
<keyword evidence="3" id="KW-0804">Transcription</keyword>
<evidence type="ECO:0000313" key="7">
    <source>
        <dbReference type="EMBL" id="ACZ90516.1"/>
    </source>
</evidence>
<evidence type="ECO:0000256" key="3">
    <source>
        <dbReference type="ARBA" id="ARBA00023163"/>
    </source>
</evidence>
<dbReference type="GO" id="GO:1901135">
    <property type="term" value="P:carbohydrate derivative metabolic process"/>
    <property type="evidence" value="ECO:0007669"/>
    <property type="project" value="InterPro"/>
</dbReference>
<dbReference type="InterPro" id="IPR036388">
    <property type="entry name" value="WH-like_DNA-bd_sf"/>
</dbReference>
<dbReference type="InterPro" id="IPR046348">
    <property type="entry name" value="SIS_dom_sf"/>
</dbReference>
<keyword evidence="1" id="KW-0805">Transcription regulation</keyword>
<feature type="domain" description="HTH rpiR-type" evidence="5">
    <location>
        <begin position="54"/>
        <end position="130"/>
    </location>
</feature>
<dbReference type="Pfam" id="PF01418">
    <property type="entry name" value="HTH_6"/>
    <property type="match status" value="1"/>
</dbReference>
<dbReference type="OrthoDB" id="3848503at2"/>
<evidence type="ECO:0000256" key="1">
    <source>
        <dbReference type="ARBA" id="ARBA00023015"/>
    </source>
</evidence>
<dbReference type="InterPro" id="IPR009057">
    <property type="entry name" value="Homeodomain-like_sf"/>
</dbReference>
<keyword evidence="2" id="KW-0238">DNA-binding</keyword>
<dbReference type="eggNOG" id="COG1737">
    <property type="taxonomic scope" value="Bacteria"/>
</dbReference>
<dbReference type="InterPro" id="IPR035472">
    <property type="entry name" value="RpiR-like_SIS"/>
</dbReference>
<evidence type="ECO:0000256" key="4">
    <source>
        <dbReference type="SAM" id="MobiDB-lite"/>
    </source>
</evidence>
<evidence type="ECO:0000256" key="2">
    <source>
        <dbReference type="ARBA" id="ARBA00023125"/>
    </source>
</evidence>
<dbReference type="STRING" id="479432.Sros_7853"/>
<protein>
    <submittedName>
        <fullName evidence="7">Transcriptional regulator, RpiR family</fullName>
    </submittedName>
</protein>
<dbReference type="EMBL" id="CP001814">
    <property type="protein sequence ID" value="ACZ90516.1"/>
    <property type="molecule type" value="Genomic_DNA"/>
</dbReference>
<dbReference type="PROSITE" id="PS51071">
    <property type="entry name" value="HTH_RPIR"/>
    <property type="match status" value="1"/>
</dbReference>
<dbReference type="PROSITE" id="PS51464">
    <property type="entry name" value="SIS"/>
    <property type="match status" value="1"/>
</dbReference>
<name>D2AU61_STRRD</name>